<feature type="coiled-coil region" evidence="1">
    <location>
        <begin position="22"/>
        <end position="107"/>
    </location>
</feature>
<feature type="non-terminal residue" evidence="3">
    <location>
        <position position="926"/>
    </location>
</feature>
<evidence type="ECO:0000256" key="2">
    <source>
        <dbReference type="SAM" id="MobiDB-lite"/>
    </source>
</evidence>
<gene>
    <name evidence="3" type="ORF">PSHT_10700</name>
</gene>
<feature type="region of interest" description="Disordered" evidence="2">
    <location>
        <begin position="587"/>
        <end position="713"/>
    </location>
</feature>
<dbReference type="VEuPathDB" id="FungiDB:PSTT_04767"/>
<organism evidence="3 4">
    <name type="scientific">Puccinia striiformis</name>
    <dbReference type="NCBI Taxonomy" id="27350"/>
    <lineage>
        <taxon>Eukaryota</taxon>
        <taxon>Fungi</taxon>
        <taxon>Dikarya</taxon>
        <taxon>Basidiomycota</taxon>
        <taxon>Pucciniomycotina</taxon>
        <taxon>Pucciniomycetes</taxon>
        <taxon>Pucciniales</taxon>
        <taxon>Pucciniaceae</taxon>
        <taxon>Puccinia</taxon>
    </lineage>
</organism>
<sequence length="926" mass="105755">MVPRKKSVKATQKLSAVGIAPRQKLVKCNQQLSEELKFLEDENYARLKIRFDELERNMDLAMIQINSRLEAGIPPDAQNPAALNDKLKQLQGTSVALEAKISELESTCREILGRAQAQVRGSIEDSLPWITVAQLSLRKVQQISVPGLSARVKELGDNAVASNHQLKGKISELESTCCEILGGMEVEKNGQVAISSHNQAFHLSQDEIFSLRTDLDSIREAMRTSEEAIMKNNQELLKHGAELNEMQTLGKQVSERIENLEKSSRHSQKKFAGQASQIKSLLEGGQSVTQRQDLIDGQLKEVREIVLNLSEPKLPMVETTVQHQSMTKKCNEVQEIQHRSLNAAIELLKQWVLSANKKELQPIFEQAMGNSNEIQKQRLELDALKDMKQQTSVLFFQIANEFEWISFITFLKTSTTQTSTELVQQRHQINSMLNLKAEVEQKILGLEQAHEINKTILSKANSDIHSLMQQNQLISQRQNHIDNNFSEFQKQSEVLLGKAHPPTDIQNELQVTKVACDFPEFQLLIDQMKRMQETVIKLSNFMIMQMKLCPQNENPIQKESLTTNPRAQKSPILVEDGFVTVEEGLSDAEGCTSNFPRRRGVQDESDIDADDEDEDELNQRQCASEMSWSKRAPPNFPANSGGRDYTDEDSDLLPDPNHPSTSSRPFRAPEKIKKREKWIRIDKENTPRKPKKKSLQQERKNMQTEEEEDNKNLSNAVQMHIQILTGLQRHKNAFPCSPSLEELEKLPVLEEVVVNDYIKIFRADYDFLRDSVTRAKNLIQIHLDYRITEMTKDFKRSENAQQIWLRDDLKHAAQLPNIIAIRISLRTSVFVLWMNPWRIWMATQESNINKATSLVEAIDERAKANRSKLRSGRKPGKHISQGVDGPIGSNKVSCQLPEDCYGQLWMNSLDMKQRRKLRVKCAIFLE</sequence>
<reference evidence="4" key="2">
    <citation type="journal article" date="2018" name="BMC Genomics">
        <title>Genomic insights into host adaptation between the wheat stripe rust pathogen (Puccinia striiformis f. sp. tritici) and the barley stripe rust pathogen (Puccinia striiformis f. sp. hordei).</title>
        <authorList>
            <person name="Xia C."/>
            <person name="Wang M."/>
            <person name="Yin C."/>
            <person name="Cornejo O.E."/>
            <person name="Hulbert S.H."/>
            <person name="Chen X."/>
        </authorList>
    </citation>
    <scope>NUCLEOTIDE SEQUENCE [LARGE SCALE GENOMIC DNA]</scope>
    <source>
        <strain evidence="4">93TX-2</strain>
    </source>
</reference>
<evidence type="ECO:0000313" key="3">
    <source>
        <dbReference type="EMBL" id="POW05662.1"/>
    </source>
</evidence>
<dbReference type="Proteomes" id="UP000238274">
    <property type="component" value="Unassembled WGS sequence"/>
</dbReference>
<protein>
    <submittedName>
        <fullName evidence="3">Uncharacterized protein</fullName>
    </submittedName>
</protein>
<feature type="region of interest" description="Disordered" evidence="2">
    <location>
        <begin position="865"/>
        <end position="884"/>
    </location>
</feature>
<dbReference type="AlphaFoldDB" id="A0A2S4V7Z3"/>
<keyword evidence="1" id="KW-0175">Coiled coil</keyword>
<proteinExistence type="predicted"/>
<dbReference type="VEuPathDB" id="FungiDB:PSHT_10700"/>
<evidence type="ECO:0000256" key="1">
    <source>
        <dbReference type="SAM" id="Coils"/>
    </source>
</evidence>
<dbReference type="EMBL" id="PKSM01000168">
    <property type="protein sequence ID" value="POW05662.1"/>
    <property type="molecule type" value="Genomic_DNA"/>
</dbReference>
<reference evidence="3 4" key="1">
    <citation type="submission" date="2017-12" db="EMBL/GenBank/DDBJ databases">
        <title>Gene loss provides genomic basis for host adaptation in cereal stripe rust fungi.</title>
        <authorList>
            <person name="Xia C."/>
        </authorList>
    </citation>
    <scope>NUCLEOTIDE SEQUENCE [LARGE SCALE GENOMIC DNA]</scope>
    <source>
        <strain evidence="3 4">93TX-2</strain>
    </source>
</reference>
<feature type="compositionally biased region" description="Basic residues" evidence="2">
    <location>
        <begin position="865"/>
        <end position="877"/>
    </location>
</feature>
<feature type="compositionally biased region" description="Acidic residues" evidence="2">
    <location>
        <begin position="603"/>
        <end position="616"/>
    </location>
</feature>
<keyword evidence="4" id="KW-1185">Reference proteome</keyword>
<reference evidence="4" key="3">
    <citation type="journal article" date="2018" name="Mol. Plant Microbe Interact.">
        <title>Genome sequence resources for the wheat stripe rust pathogen (Puccinia striiformis f. sp. tritici) and the barley stripe rust pathogen (Puccinia striiformis f. sp. hordei).</title>
        <authorList>
            <person name="Xia C."/>
            <person name="Wang M."/>
            <person name="Yin C."/>
            <person name="Cornejo O.E."/>
            <person name="Hulbert S.H."/>
            <person name="Chen X."/>
        </authorList>
    </citation>
    <scope>NUCLEOTIDE SEQUENCE [LARGE SCALE GENOMIC DNA]</scope>
    <source>
        <strain evidence="4">93TX-2</strain>
    </source>
</reference>
<accession>A0A2S4V7Z3</accession>
<comment type="caution">
    <text evidence="3">The sequence shown here is derived from an EMBL/GenBank/DDBJ whole genome shotgun (WGS) entry which is preliminary data.</text>
</comment>
<evidence type="ECO:0000313" key="4">
    <source>
        <dbReference type="Proteomes" id="UP000238274"/>
    </source>
</evidence>
<feature type="compositionally biased region" description="Basic and acidic residues" evidence="2">
    <location>
        <begin position="667"/>
        <end position="687"/>
    </location>
</feature>
<name>A0A2S4V7Z3_9BASI</name>